<dbReference type="InterPro" id="IPR010390">
    <property type="entry name" value="ABC-2_transporter-like"/>
</dbReference>
<dbReference type="EMBL" id="QVLX01000005">
    <property type="protein sequence ID" value="RGE86421.1"/>
    <property type="molecule type" value="Genomic_DNA"/>
</dbReference>
<sequence>MKKYFCCFRMGMKSAYEYRLNFIFVLFSAFFPMIIQTFLWIAIFDNSQKQIVYGYTLSQMILYTILSQMIAKFLKTGVENEISADVKTGGLSKYIIKPFNYLLYKLFSFIGQKAIHMELILAFIFIVLVVFSWKIHIAMSIERIVLFLVAILLALILSFYVFCCLSMLSFWITDAWGIFFGARFLIDMMSGAIFPIDIFGETIIQVFQLLPFQYMVYFTVNIITGKIGLMAALKGIGIQIIWIFVLGVLTRSLWKRGLLQYVAVGG</sequence>
<dbReference type="PANTHER" id="PTHR36832:SF1">
    <property type="entry name" value="SLR1174 PROTEIN"/>
    <property type="match status" value="1"/>
</dbReference>
<organism evidence="2 3">
    <name type="scientific">Sellimonas intestinalis</name>
    <dbReference type="NCBI Taxonomy" id="1653434"/>
    <lineage>
        <taxon>Bacteria</taxon>
        <taxon>Bacillati</taxon>
        <taxon>Bacillota</taxon>
        <taxon>Clostridia</taxon>
        <taxon>Lachnospirales</taxon>
        <taxon>Lachnospiraceae</taxon>
        <taxon>Sellimonas</taxon>
    </lineage>
</organism>
<dbReference type="Proteomes" id="UP000261080">
    <property type="component" value="Unassembled WGS sequence"/>
</dbReference>
<dbReference type="AlphaFoldDB" id="A0A3E3K0R9"/>
<evidence type="ECO:0000256" key="1">
    <source>
        <dbReference type="SAM" id="Phobius"/>
    </source>
</evidence>
<keyword evidence="1" id="KW-1133">Transmembrane helix</keyword>
<proteinExistence type="predicted"/>
<keyword evidence="3" id="KW-1185">Reference proteome</keyword>
<evidence type="ECO:0000313" key="2">
    <source>
        <dbReference type="EMBL" id="RGE86421.1"/>
    </source>
</evidence>
<dbReference type="PANTHER" id="PTHR36832">
    <property type="entry name" value="SLR1174 PROTEIN-RELATED"/>
    <property type="match status" value="1"/>
</dbReference>
<comment type="caution">
    <text evidence="2">The sequence shown here is derived from an EMBL/GenBank/DDBJ whole genome shotgun (WGS) entry which is preliminary data.</text>
</comment>
<feature type="transmembrane region" description="Helical" evidence="1">
    <location>
        <begin position="227"/>
        <end position="249"/>
    </location>
</feature>
<evidence type="ECO:0000313" key="3">
    <source>
        <dbReference type="Proteomes" id="UP000261080"/>
    </source>
</evidence>
<feature type="transmembrane region" description="Helical" evidence="1">
    <location>
        <begin position="119"/>
        <end position="138"/>
    </location>
</feature>
<accession>A0A3E3K0R9</accession>
<name>A0A3E3K0R9_9FIRM</name>
<keyword evidence="1" id="KW-0812">Transmembrane</keyword>
<protein>
    <submittedName>
        <fullName evidence="2">ABC transporter permease</fullName>
    </submittedName>
</protein>
<dbReference type="Pfam" id="PF06182">
    <property type="entry name" value="ABC2_membrane_6"/>
    <property type="match status" value="1"/>
</dbReference>
<gene>
    <name evidence="2" type="ORF">DW016_10170</name>
</gene>
<dbReference type="GeneID" id="97193279"/>
<reference evidence="2 3" key="1">
    <citation type="submission" date="2018-08" db="EMBL/GenBank/DDBJ databases">
        <title>A genome reference for cultivated species of the human gut microbiota.</title>
        <authorList>
            <person name="Zou Y."/>
            <person name="Xue W."/>
            <person name="Luo G."/>
        </authorList>
    </citation>
    <scope>NUCLEOTIDE SEQUENCE [LARGE SCALE GENOMIC DNA]</scope>
    <source>
        <strain evidence="2 3">AF37-2AT</strain>
    </source>
</reference>
<dbReference type="OrthoDB" id="8582979at2"/>
<feature type="transmembrane region" description="Helical" evidence="1">
    <location>
        <begin position="20"/>
        <end position="44"/>
    </location>
</feature>
<feature type="transmembrane region" description="Helical" evidence="1">
    <location>
        <begin position="144"/>
        <end position="172"/>
    </location>
</feature>
<dbReference type="RefSeq" id="WP_048622108.1">
    <property type="nucleotide sequence ID" value="NZ_CP094681.1"/>
</dbReference>
<keyword evidence="1" id="KW-0472">Membrane</keyword>